<dbReference type="Pfam" id="PF06961">
    <property type="entry name" value="DUF1294"/>
    <property type="match status" value="1"/>
</dbReference>
<keyword evidence="1" id="KW-0472">Membrane</keyword>
<keyword evidence="3" id="KW-1185">Reference proteome</keyword>
<proteinExistence type="predicted"/>
<gene>
    <name evidence="2" type="ORF">A1019T_00281</name>
</gene>
<evidence type="ECO:0000313" key="3">
    <source>
        <dbReference type="Proteomes" id="UP000188169"/>
    </source>
</evidence>
<dbReference type="AlphaFoldDB" id="A0A1R4ECZ0"/>
<evidence type="ECO:0000256" key="1">
    <source>
        <dbReference type="SAM" id="Phobius"/>
    </source>
</evidence>
<feature type="transmembrane region" description="Helical" evidence="1">
    <location>
        <begin position="110"/>
        <end position="128"/>
    </location>
</feature>
<evidence type="ECO:0000313" key="2">
    <source>
        <dbReference type="EMBL" id="SJM36320.1"/>
    </source>
</evidence>
<accession>A0A1R4ECZ0</accession>
<dbReference type="InterPro" id="IPR010718">
    <property type="entry name" value="DUF1294"/>
</dbReference>
<name>A0A1R4ECZ0_9GAMM</name>
<keyword evidence="1" id="KW-0812">Transmembrane</keyword>
<feature type="transmembrane region" description="Helical" evidence="1">
    <location>
        <begin position="46"/>
        <end position="62"/>
    </location>
</feature>
<organism evidence="2 3">
    <name type="scientific">Psychrobacter pasteurii</name>
    <dbReference type="NCBI Taxonomy" id="1945520"/>
    <lineage>
        <taxon>Bacteria</taxon>
        <taxon>Pseudomonadati</taxon>
        <taxon>Pseudomonadota</taxon>
        <taxon>Gammaproteobacteria</taxon>
        <taxon>Moraxellales</taxon>
        <taxon>Moraxellaceae</taxon>
        <taxon>Psychrobacter</taxon>
    </lineage>
</organism>
<protein>
    <recommendedName>
        <fullName evidence="4">DUF1294 domain-containing protein</fullName>
    </recommendedName>
</protein>
<sequence length="135" mass="15241">MKKSPIRRSKNPVSFQQKQKQQLMLAFGFYAVLIVIAAMGKLSWSIVGWYALIGAVTYLVYAKDKQAAQQGRWRTPESTLHLLSVLGGWVGAMMAQNYLRHKTKKSEFRLAYYLTVIVNLAVLLYLISGGDISQL</sequence>
<dbReference type="Proteomes" id="UP000188169">
    <property type="component" value="Unassembled WGS sequence"/>
</dbReference>
<dbReference type="EMBL" id="FUGD01000041">
    <property type="protein sequence ID" value="SJM36320.1"/>
    <property type="molecule type" value="Genomic_DNA"/>
</dbReference>
<reference evidence="3" key="1">
    <citation type="submission" date="2017-02" db="EMBL/GenBank/DDBJ databases">
        <authorList>
            <person name="Mornico D."/>
        </authorList>
    </citation>
    <scope>NUCLEOTIDE SEQUENCE [LARGE SCALE GENOMIC DNA]</scope>
</reference>
<evidence type="ECO:0008006" key="4">
    <source>
        <dbReference type="Google" id="ProtNLM"/>
    </source>
</evidence>
<feature type="transmembrane region" description="Helical" evidence="1">
    <location>
        <begin position="21"/>
        <end position="40"/>
    </location>
</feature>
<keyword evidence="1" id="KW-1133">Transmembrane helix</keyword>